<evidence type="ECO:0000256" key="6">
    <source>
        <dbReference type="ARBA" id="ARBA00022692"/>
    </source>
</evidence>
<evidence type="ECO:0000256" key="2">
    <source>
        <dbReference type="ARBA" id="ARBA00004953"/>
    </source>
</evidence>
<dbReference type="NCBIfam" id="TIGR00380">
    <property type="entry name" value="cobal_cbiB"/>
    <property type="match status" value="1"/>
</dbReference>
<dbReference type="PANTHER" id="PTHR34308">
    <property type="entry name" value="COBALAMIN BIOSYNTHESIS PROTEIN CBIB"/>
    <property type="match status" value="1"/>
</dbReference>
<protein>
    <recommendedName>
        <fullName evidence="9">Cobalamin biosynthesis protein CobD</fullName>
    </recommendedName>
</protein>
<accession>A0ABX9MJ91</accession>
<dbReference type="Pfam" id="PF03186">
    <property type="entry name" value="CobD_Cbib"/>
    <property type="match status" value="1"/>
</dbReference>
<comment type="subcellular location">
    <subcellularLocation>
        <location evidence="1 9">Cell membrane</location>
        <topology evidence="1 9">Multi-pass membrane protein</topology>
    </subcellularLocation>
</comment>
<sequence length="311" mass="34239">MAVLLALWLDWVWGEPKAAFHPVVWMGRYLAWVGKGLTQLPPLQACWHGAGFWWIGAVIFVGIYGVASGLLSLSPLWVELILTALLLKPLFAFRMLLDEAHAVEMALAGGLEAGRHRLRYLVSRDTSSLSASEVRESLLESAAENLSDSVIAPLFWFLLLGLPGAALYRFANTADAMWGYRGEWEWAGRWAARIDDVLNWLPARLTAGLVWLIGGWCWRAGTSRILRFSFATLRREAHKTPSPNAGWPMAALALALGLRLGKPGVYTLNQQGRPPAAEDVTWGLALVQRAGWVGGLLLAAIEACQQILDTF</sequence>
<gene>
    <name evidence="9 10" type="primary">cobD</name>
    <name evidence="10" type="ORF">Mhypo_03091</name>
</gene>
<dbReference type="RefSeq" id="WP_119342185.1">
    <property type="nucleotide sequence ID" value="NZ_QWKY01000092.1"/>
</dbReference>
<dbReference type="Proteomes" id="UP000265443">
    <property type="component" value="Unassembled WGS sequence"/>
</dbReference>
<dbReference type="InterPro" id="IPR004485">
    <property type="entry name" value="Cobalamin_biosynth_CobD/CbiB"/>
</dbReference>
<keyword evidence="11" id="KW-1185">Reference proteome</keyword>
<feature type="transmembrane region" description="Helical" evidence="9">
    <location>
        <begin position="150"/>
        <end position="171"/>
    </location>
</feature>
<dbReference type="HAMAP" id="MF_00024">
    <property type="entry name" value="CobD_CbiB"/>
    <property type="match status" value="1"/>
</dbReference>
<evidence type="ECO:0000313" key="11">
    <source>
        <dbReference type="Proteomes" id="UP000265443"/>
    </source>
</evidence>
<keyword evidence="8 9" id="KW-0472">Membrane</keyword>
<keyword evidence="5 9" id="KW-0169">Cobalamin biosynthesis</keyword>
<dbReference type="EMBL" id="QWKY01000092">
    <property type="protein sequence ID" value="RIH75002.1"/>
    <property type="molecule type" value="Genomic_DNA"/>
</dbReference>
<comment type="caution">
    <text evidence="10">The sequence shown here is derived from an EMBL/GenBank/DDBJ whole genome shotgun (WGS) entry which is preliminary data.</text>
</comment>
<evidence type="ECO:0000256" key="9">
    <source>
        <dbReference type="HAMAP-Rule" id="MF_00024"/>
    </source>
</evidence>
<keyword evidence="4 9" id="KW-1003">Cell membrane</keyword>
<feature type="transmembrane region" description="Helical" evidence="9">
    <location>
        <begin position="80"/>
        <end position="97"/>
    </location>
</feature>
<comment type="caution">
    <text evidence="9">Lacks conserved residue(s) required for the propagation of feature annotation.</text>
</comment>
<evidence type="ECO:0000256" key="7">
    <source>
        <dbReference type="ARBA" id="ARBA00022989"/>
    </source>
</evidence>
<evidence type="ECO:0000256" key="1">
    <source>
        <dbReference type="ARBA" id="ARBA00004651"/>
    </source>
</evidence>
<comment type="similarity">
    <text evidence="3 9">Belongs to the CobD/CbiB family.</text>
</comment>
<keyword evidence="6 9" id="KW-0812">Transmembrane</keyword>
<evidence type="ECO:0000256" key="5">
    <source>
        <dbReference type="ARBA" id="ARBA00022573"/>
    </source>
</evidence>
<keyword evidence="7 9" id="KW-1133">Transmembrane helix</keyword>
<reference evidence="10 11" key="1">
    <citation type="submission" date="2018-08" db="EMBL/GenBank/DDBJ databases">
        <title>Meiothermus hypogaeus DSM 23238 genome sequencing project.</title>
        <authorList>
            <person name="Da Costa M.S."/>
            <person name="Albuquerque L."/>
            <person name="Raposo P."/>
            <person name="Froufe H.J.C."/>
            <person name="Barroso C.S."/>
            <person name="Egas C."/>
        </authorList>
    </citation>
    <scope>NUCLEOTIDE SEQUENCE [LARGE SCALE GENOMIC DNA]</scope>
    <source>
        <strain evidence="10 11">DSM 23238</strain>
    </source>
</reference>
<evidence type="ECO:0000256" key="4">
    <source>
        <dbReference type="ARBA" id="ARBA00022475"/>
    </source>
</evidence>
<comment type="function">
    <text evidence="9">Converts cobyric acid to cobinamide by the addition of aminopropanol on the F carboxylic group.</text>
</comment>
<organism evidence="10 11">
    <name type="scientific">Meiothermus hypogaeus</name>
    <dbReference type="NCBI Taxonomy" id="884155"/>
    <lineage>
        <taxon>Bacteria</taxon>
        <taxon>Thermotogati</taxon>
        <taxon>Deinococcota</taxon>
        <taxon>Deinococci</taxon>
        <taxon>Thermales</taxon>
        <taxon>Thermaceae</taxon>
        <taxon>Meiothermus</taxon>
    </lineage>
</organism>
<evidence type="ECO:0000313" key="10">
    <source>
        <dbReference type="EMBL" id="RIH75002.1"/>
    </source>
</evidence>
<evidence type="ECO:0000256" key="8">
    <source>
        <dbReference type="ARBA" id="ARBA00023136"/>
    </source>
</evidence>
<evidence type="ECO:0000256" key="3">
    <source>
        <dbReference type="ARBA" id="ARBA00006263"/>
    </source>
</evidence>
<name>A0ABX9MJ91_9DEIN</name>
<comment type="pathway">
    <text evidence="2 9">Cofactor biosynthesis; adenosylcobalamin biosynthesis.</text>
</comment>
<proteinExistence type="inferred from homology"/>
<dbReference type="PANTHER" id="PTHR34308:SF1">
    <property type="entry name" value="COBALAMIN BIOSYNTHESIS PROTEIN CBIB"/>
    <property type="match status" value="1"/>
</dbReference>
<feature type="transmembrane region" description="Helical" evidence="9">
    <location>
        <begin position="51"/>
        <end position="73"/>
    </location>
</feature>